<protein>
    <recommendedName>
        <fullName evidence="4">Exonuclease domain-containing protein</fullName>
    </recommendedName>
</protein>
<evidence type="ECO:0000313" key="5">
    <source>
        <dbReference type="EMBL" id="GHE42444.1"/>
    </source>
</evidence>
<reference evidence="6" key="1">
    <citation type="journal article" date="2019" name="Int. J. Syst. Evol. Microbiol.">
        <title>The Global Catalogue of Microorganisms (GCM) 10K type strain sequencing project: providing services to taxonomists for standard genome sequencing and annotation.</title>
        <authorList>
            <consortium name="The Broad Institute Genomics Platform"/>
            <consortium name="The Broad Institute Genome Sequencing Center for Infectious Disease"/>
            <person name="Wu L."/>
            <person name="Ma J."/>
        </authorList>
    </citation>
    <scope>NUCLEOTIDE SEQUENCE [LARGE SCALE GENOMIC DNA]</scope>
    <source>
        <strain evidence="6">CGMCC 1.12966</strain>
    </source>
</reference>
<keyword evidence="6" id="KW-1185">Reference proteome</keyword>
<dbReference type="InterPro" id="IPR036397">
    <property type="entry name" value="RNaseH_sf"/>
</dbReference>
<evidence type="ECO:0000259" key="4">
    <source>
        <dbReference type="SMART" id="SM00479"/>
    </source>
</evidence>
<name>A0ABQ3HXV6_9SPHI</name>
<evidence type="ECO:0000256" key="3">
    <source>
        <dbReference type="ARBA" id="ARBA00022839"/>
    </source>
</evidence>
<dbReference type="CDD" id="cd06127">
    <property type="entry name" value="DEDDh"/>
    <property type="match status" value="1"/>
</dbReference>
<evidence type="ECO:0000256" key="2">
    <source>
        <dbReference type="ARBA" id="ARBA00022801"/>
    </source>
</evidence>
<gene>
    <name evidence="5" type="ORF">GCM10017764_27270</name>
</gene>
<dbReference type="Proteomes" id="UP000620550">
    <property type="component" value="Unassembled WGS sequence"/>
</dbReference>
<proteinExistence type="predicted"/>
<dbReference type="Pfam" id="PF00929">
    <property type="entry name" value="RNase_T"/>
    <property type="match status" value="1"/>
</dbReference>
<dbReference type="InterPro" id="IPR012337">
    <property type="entry name" value="RNaseH-like_sf"/>
</dbReference>
<dbReference type="EMBL" id="BNAF01000010">
    <property type="protein sequence ID" value="GHE42444.1"/>
    <property type="molecule type" value="Genomic_DNA"/>
</dbReference>
<sequence length="214" mass="25377">MKDYLLFIDTETSGIPKRWNRPYSDDKNWPAVIQLAWIIYTADGQEIKRSSKYIYEHDIAISATSRQIHGITIDFLKNHGGRRKDILRKFAYDIKKYTPLIIGHFVELDVQVLSADFFRAQLQNPFQNQALFCTMLVSKKYAVNPSSEYLRLVQLHEELFDERPREIHEAEHDAEVTARCFFEMRRRETVTEQDISSQQLRFTRELKLEDKQQS</sequence>
<feature type="domain" description="Exonuclease" evidence="4">
    <location>
        <begin position="4"/>
        <end position="190"/>
    </location>
</feature>
<dbReference type="Gene3D" id="3.30.420.10">
    <property type="entry name" value="Ribonuclease H-like superfamily/Ribonuclease H"/>
    <property type="match status" value="1"/>
</dbReference>
<dbReference type="RefSeq" id="WP_189627247.1">
    <property type="nucleotide sequence ID" value="NZ_BNAF01000010.1"/>
</dbReference>
<evidence type="ECO:0000313" key="6">
    <source>
        <dbReference type="Proteomes" id="UP000620550"/>
    </source>
</evidence>
<dbReference type="PANTHER" id="PTHR30231:SF4">
    <property type="entry name" value="PROTEIN NEN2"/>
    <property type="match status" value="1"/>
</dbReference>
<keyword evidence="3" id="KW-0269">Exonuclease</keyword>
<dbReference type="InterPro" id="IPR013520">
    <property type="entry name" value="Ribonucl_H"/>
</dbReference>
<organism evidence="5 6">
    <name type="scientific">Sphingobacterium griseoflavum</name>
    <dbReference type="NCBI Taxonomy" id="1474952"/>
    <lineage>
        <taxon>Bacteria</taxon>
        <taxon>Pseudomonadati</taxon>
        <taxon>Bacteroidota</taxon>
        <taxon>Sphingobacteriia</taxon>
        <taxon>Sphingobacteriales</taxon>
        <taxon>Sphingobacteriaceae</taxon>
        <taxon>Sphingobacterium</taxon>
    </lineage>
</organism>
<dbReference type="SUPFAM" id="SSF53098">
    <property type="entry name" value="Ribonuclease H-like"/>
    <property type="match status" value="1"/>
</dbReference>
<dbReference type="PANTHER" id="PTHR30231">
    <property type="entry name" value="DNA POLYMERASE III SUBUNIT EPSILON"/>
    <property type="match status" value="1"/>
</dbReference>
<keyword evidence="2" id="KW-0378">Hydrolase</keyword>
<evidence type="ECO:0000256" key="1">
    <source>
        <dbReference type="ARBA" id="ARBA00022722"/>
    </source>
</evidence>
<comment type="caution">
    <text evidence="5">The sequence shown here is derived from an EMBL/GenBank/DDBJ whole genome shotgun (WGS) entry which is preliminary data.</text>
</comment>
<accession>A0ABQ3HXV6</accession>
<keyword evidence="1" id="KW-0540">Nuclease</keyword>
<dbReference type="SMART" id="SM00479">
    <property type="entry name" value="EXOIII"/>
    <property type="match status" value="1"/>
</dbReference>